<dbReference type="Gene3D" id="2.40.50.1070">
    <property type="match status" value="1"/>
</dbReference>
<feature type="binding site" evidence="9">
    <location>
        <position position="98"/>
    </location>
    <ligand>
        <name>[4Fe-4S] cluster</name>
        <dbReference type="ChEBI" id="CHEBI:49883"/>
    </ligand>
</feature>
<dbReference type="GO" id="GO:0070475">
    <property type="term" value="P:rRNA base methylation"/>
    <property type="evidence" value="ECO:0007669"/>
    <property type="project" value="TreeGrafter"/>
</dbReference>
<evidence type="ECO:0000259" key="12">
    <source>
        <dbReference type="PROSITE" id="PS50926"/>
    </source>
</evidence>
<feature type="binding site" evidence="9">
    <location>
        <position position="89"/>
    </location>
    <ligand>
        <name>[4Fe-4S] cluster</name>
        <dbReference type="ChEBI" id="CHEBI:49883"/>
    </ligand>
</feature>
<dbReference type="EC" id="2.1.1.190" evidence="9"/>
<evidence type="ECO:0000256" key="9">
    <source>
        <dbReference type="HAMAP-Rule" id="MF_01010"/>
    </source>
</evidence>
<dbReference type="SUPFAM" id="SSF50249">
    <property type="entry name" value="Nucleic acid-binding proteins"/>
    <property type="match status" value="1"/>
</dbReference>
<comment type="catalytic activity">
    <reaction evidence="9">
        <text>uridine(1939) in 23S rRNA + S-adenosyl-L-methionine = 5-methyluridine(1939) in 23S rRNA + S-adenosyl-L-homocysteine + H(+)</text>
        <dbReference type="Rhea" id="RHEA:42908"/>
        <dbReference type="Rhea" id="RHEA-COMP:10278"/>
        <dbReference type="Rhea" id="RHEA-COMP:10279"/>
        <dbReference type="ChEBI" id="CHEBI:15378"/>
        <dbReference type="ChEBI" id="CHEBI:57856"/>
        <dbReference type="ChEBI" id="CHEBI:59789"/>
        <dbReference type="ChEBI" id="CHEBI:65315"/>
        <dbReference type="ChEBI" id="CHEBI:74447"/>
        <dbReference type="EC" id="2.1.1.190"/>
    </reaction>
</comment>
<feature type="binding site" evidence="9 10">
    <location>
        <position position="383"/>
    </location>
    <ligand>
        <name>S-adenosyl-L-methionine</name>
        <dbReference type="ChEBI" id="CHEBI:59789"/>
    </ligand>
</feature>
<evidence type="ECO:0000256" key="10">
    <source>
        <dbReference type="PROSITE-ProRule" id="PRU01024"/>
    </source>
</evidence>
<keyword evidence="1 9" id="KW-0004">4Fe-4S</keyword>
<keyword evidence="3 9" id="KW-0489">Methyltransferase</keyword>
<feature type="domain" description="TRAM" evidence="12">
    <location>
        <begin position="11"/>
        <end position="76"/>
    </location>
</feature>
<reference evidence="13" key="1">
    <citation type="submission" date="2020-03" db="EMBL/GenBank/DDBJ databases">
        <authorList>
            <person name="Guo F."/>
        </authorList>
    </citation>
    <scope>NUCLEOTIDE SEQUENCE</scope>
    <source>
        <strain evidence="13">JCM 30134</strain>
    </source>
</reference>
<evidence type="ECO:0000256" key="1">
    <source>
        <dbReference type="ARBA" id="ARBA00022485"/>
    </source>
</evidence>
<dbReference type="Proteomes" id="UP000787472">
    <property type="component" value="Unassembled WGS sequence"/>
</dbReference>
<dbReference type="AlphaFoldDB" id="A0A9E5T3C9"/>
<evidence type="ECO:0000313" key="13">
    <source>
        <dbReference type="EMBL" id="NHO67053.1"/>
    </source>
</evidence>
<dbReference type="PROSITE" id="PS50926">
    <property type="entry name" value="TRAM"/>
    <property type="match status" value="1"/>
</dbReference>
<keyword evidence="14" id="KW-1185">Reference proteome</keyword>
<keyword evidence="7 9" id="KW-0408">Iron</keyword>
<dbReference type="HAMAP" id="MF_01010">
    <property type="entry name" value="23SrRNA_methyltr_RlmD"/>
    <property type="match status" value="1"/>
</dbReference>
<organism evidence="13 14">
    <name type="scientific">Pseudomaricurvus hydrocarbonicus</name>
    <dbReference type="NCBI Taxonomy" id="1470433"/>
    <lineage>
        <taxon>Bacteria</taxon>
        <taxon>Pseudomonadati</taxon>
        <taxon>Pseudomonadota</taxon>
        <taxon>Gammaproteobacteria</taxon>
        <taxon>Cellvibrionales</taxon>
        <taxon>Cellvibrionaceae</taxon>
        <taxon>Pseudomaricurvus</taxon>
    </lineage>
</organism>
<feature type="binding site" evidence="9 10">
    <location>
        <position position="314"/>
    </location>
    <ligand>
        <name>S-adenosyl-L-methionine</name>
        <dbReference type="ChEBI" id="CHEBI:59789"/>
    </ligand>
</feature>
<dbReference type="RefSeq" id="WP_167189035.1">
    <property type="nucleotide sequence ID" value="NZ_JAAONZ010000014.1"/>
</dbReference>
<dbReference type="InterPro" id="IPR030390">
    <property type="entry name" value="MeTrfase_TrmA_AS"/>
</dbReference>
<dbReference type="GO" id="GO:0003723">
    <property type="term" value="F:RNA binding"/>
    <property type="evidence" value="ECO:0007669"/>
    <property type="project" value="InterPro"/>
</dbReference>
<dbReference type="InterPro" id="IPR030391">
    <property type="entry name" value="MeTrfase_TrmA_CS"/>
</dbReference>
<dbReference type="NCBIfam" id="TIGR00479">
    <property type="entry name" value="rumA"/>
    <property type="match status" value="1"/>
</dbReference>
<keyword evidence="4 9" id="KW-0808">Transferase</keyword>
<feature type="binding site" evidence="9">
    <location>
        <position position="319"/>
    </location>
    <ligand>
        <name>S-adenosyl-L-methionine</name>
        <dbReference type="ChEBI" id="CHEBI:59789"/>
    </ligand>
</feature>
<dbReference type="NCBIfam" id="NF009639">
    <property type="entry name" value="PRK13168.1"/>
    <property type="match status" value="1"/>
</dbReference>
<dbReference type="PANTHER" id="PTHR11061:SF49">
    <property type="entry name" value="23S RRNA (URACIL(1939)-C(5))-METHYLTRANSFERASE RLMD"/>
    <property type="match status" value="1"/>
</dbReference>
<protein>
    <recommendedName>
        <fullName evidence="9">23S rRNA (uracil(1939)-C(5))-methyltransferase RlmD</fullName>
        <ecNumber evidence="9">2.1.1.190</ecNumber>
    </recommendedName>
    <alternativeName>
        <fullName evidence="9">23S rRNA(m5U1939)-methyltransferase</fullName>
    </alternativeName>
</protein>
<evidence type="ECO:0000256" key="5">
    <source>
        <dbReference type="ARBA" id="ARBA00022691"/>
    </source>
</evidence>
<comment type="similarity">
    <text evidence="9">Belongs to the class I-like SAM-binding methyltransferase superfamily. RNA M5U methyltransferase family. RlmD subfamily.</text>
</comment>
<comment type="caution">
    <text evidence="13">The sequence shown here is derived from an EMBL/GenBank/DDBJ whole genome shotgun (WGS) entry which is preliminary data.</text>
</comment>
<feature type="active site" description="Nucleophile" evidence="9 10">
    <location>
        <position position="409"/>
    </location>
</feature>
<accession>A0A9E5T3C9</accession>
<dbReference type="GO" id="GO:0005506">
    <property type="term" value="F:iron ion binding"/>
    <property type="evidence" value="ECO:0007669"/>
    <property type="project" value="UniProtKB-UniRule"/>
</dbReference>
<dbReference type="PROSITE" id="PS01231">
    <property type="entry name" value="TRMA_2"/>
    <property type="match status" value="1"/>
</dbReference>
<dbReference type="InterPro" id="IPR002792">
    <property type="entry name" value="TRAM_dom"/>
</dbReference>
<feature type="active site" evidence="11">
    <location>
        <position position="409"/>
    </location>
</feature>
<keyword evidence="8 9" id="KW-0411">Iron-sulfur</keyword>
<dbReference type="InterPro" id="IPR029063">
    <property type="entry name" value="SAM-dependent_MTases_sf"/>
</dbReference>
<dbReference type="CDD" id="cd02440">
    <property type="entry name" value="AdoMet_MTases"/>
    <property type="match status" value="1"/>
</dbReference>
<feature type="binding site" evidence="9 10">
    <location>
        <position position="335"/>
    </location>
    <ligand>
        <name>S-adenosyl-L-methionine</name>
        <dbReference type="ChEBI" id="CHEBI:59789"/>
    </ligand>
</feature>
<evidence type="ECO:0000256" key="8">
    <source>
        <dbReference type="ARBA" id="ARBA00023014"/>
    </source>
</evidence>
<proteinExistence type="inferred from homology"/>
<dbReference type="Gene3D" id="3.40.50.150">
    <property type="entry name" value="Vaccinia Virus protein VP39"/>
    <property type="match status" value="1"/>
</dbReference>
<feature type="binding site" evidence="9">
    <location>
        <position position="362"/>
    </location>
    <ligand>
        <name>S-adenosyl-L-methionine</name>
        <dbReference type="ChEBI" id="CHEBI:59789"/>
    </ligand>
</feature>
<dbReference type="Gene3D" id="2.40.50.140">
    <property type="entry name" value="Nucleic acid-binding proteins"/>
    <property type="match status" value="1"/>
</dbReference>
<keyword evidence="2 9" id="KW-0698">rRNA processing</keyword>
<feature type="binding site" evidence="9">
    <location>
        <position position="172"/>
    </location>
    <ligand>
        <name>[4Fe-4S] cluster</name>
        <dbReference type="ChEBI" id="CHEBI:49883"/>
    </ligand>
</feature>
<dbReference type="SUPFAM" id="SSF53335">
    <property type="entry name" value="S-adenosyl-L-methionine-dependent methyltransferases"/>
    <property type="match status" value="1"/>
</dbReference>
<dbReference type="PROSITE" id="PS51687">
    <property type="entry name" value="SAM_MT_RNA_M5U"/>
    <property type="match status" value="1"/>
</dbReference>
<comment type="function">
    <text evidence="9">Catalyzes the formation of 5-methyl-uridine at position 1939 (m5U1939) in 23S rRNA.</text>
</comment>
<dbReference type="FunFam" id="2.40.50.140:FF:000097">
    <property type="entry name" value="23S rRNA (uracil(1939)-C(5))-methyltransferase RlmD"/>
    <property type="match status" value="1"/>
</dbReference>
<evidence type="ECO:0000256" key="2">
    <source>
        <dbReference type="ARBA" id="ARBA00022552"/>
    </source>
</evidence>
<evidence type="ECO:0000256" key="11">
    <source>
        <dbReference type="PROSITE-ProRule" id="PRU10015"/>
    </source>
</evidence>
<dbReference type="Pfam" id="PF05958">
    <property type="entry name" value="tRNA_U5-meth_tr"/>
    <property type="match status" value="1"/>
</dbReference>
<evidence type="ECO:0000256" key="6">
    <source>
        <dbReference type="ARBA" id="ARBA00022723"/>
    </source>
</evidence>
<dbReference type="GO" id="GO:0051539">
    <property type="term" value="F:4 iron, 4 sulfur cluster binding"/>
    <property type="evidence" value="ECO:0007669"/>
    <property type="project" value="UniProtKB-KW"/>
</dbReference>
<dbReference type="GO" id="GO:0070041">
    <property type="term" value="F:rRNA (uridine-C5-)-methyltransferase activity"/>
    <property type="evidence" value="ECO:0007669"/>
    <property type="project" value="UniProtKB-UniRule"/>
</dbReference>
<evidence type="ECO:0000313" key="14">
    <source>
        <dbReference type="Proteomes" id="UP000787472"/>
    </source>
</evidence>
<dbReference type="PROSITE" id="PS01230">
    <property type="entry name" value="TRMA_1"/>
    <property type="match status" value="1"/>
</dbReference>
<sequence>MARLFKPRLFKPLKGKRASSETTPTELYVEDLAHDGRGVARHEGKTVFVAGGLPGERVLVSHYRRQKRFSECEAKTIEQASQHRVEPQCPHFQECGGCQLQHFSADQQIHYKQQALLTLLKRQHKIEPNEVLGPIRSPAYGYRSRVRLGVDRERRLAFREQGSDRLVPIGQCEVLDASLTSIIPLLQAWLTALPEKAGVTHVELISANDEKGRPAPSALIRHVKALPEAALELLEQIPGLRHCWLQAEKNGILSDTRGQPADPCLYLELPGESIKLAFHPQDFTQVNPQVNQAMVAQAMDWLDLTDSDRVVDLFCGIGNFTLPIARRCQKVIGIEGVESMVVRGHENSALNHVAQCEFQALDLDTQALAALLRREQANKLLLDPPRAGAKFVCEQIKDSGVERLVYVSCNPASFSRDAAILVESGFALISLRALDMFPQTAHMETMALFVRVQAATR</sequence>
<feature type="binding site" evidence="9">
    <location>
        <position position="95"/>
    </location>
    <ligand>
        <name>[4Fe-4S] cluster</name>
        <dbReference type="ChEBI" id="CHEBI:49883"/>
    </ligand>
</feature>
<dbReference type="InterPro" id="IPR010280">
    <property type="entry name" value="U5_MeTrfase_fam"/>
</dbReference>
<gene>
    <name evidence="9 13" type="primary">rlmD</name>
    <name evidence="13" type="ORF">G8770_16000</name>
</gene>
<keyword evidence="6 9" id="KW-0479">Metal-binding</keyword>
<name>A0A9E5T3C9_9GAMM</name>
<feature type="binding site" evidence="9 10">
    <location>
        <position position="285"/>
    </location>
    <ligand>
        <name>S-adenosyl-L-methionine</name>
        <dbReference type="ChEBI" id="CHEBI:59789"/>
    </ligand>
</feature>
<dbReference type="InterPro" id="IPR001566">
    <property type="entry name" value="23S_rRNA_MeTrfase_RlmD"/>
</dbReference>
<dbReference type="EMBL" id="JAAONZ010000014">
    <property type="protein sequence ID" value="NHO67053.1"/>
    <property type="molecule type" value="Genomic_DNA"/>
</dbReference>
<dbReference type="Pfam" id="PF01938">
    <property type="entry name" value="TRAM"/>
    <property type="match status" value="1"/>
</dbReference>
<keyword evidence="5 9" id="KW-0949">S-adenosyl-L-methionine</keyword>
<evidence type="ECO:0000256" key="7">
    <source>
        <dbReference type="ARBA" id="ARBA00023004"/>
    </source>
</evidence>
<evidence type="ECO:0000256" key="3">
    <source>
        <dbReference type="ARBA" id="ARBA00022603"/>
    </source>
</evidence>
<dbReference type="PANTHER" id="PTHR11061">
    <property type="entry name" value="RNA M5U METHYLTRANSFERASE"/>
    <property type="match status" value="1"/>
</dbReference>
<evidence type="ECO:0000256" key="4">
    <source>
        <dbReference type="ARBA" id="ARBA00022679"/>
    </source>
</evidence>
<dbReference type="InterPro" id="IPR012340">
    <property type="entry name" value="NA-bd_OB-fold"/>
</dbReference>